<dbReference type="SUPFAM" id="SSF56672">
    <property type="entry name" value="DNA/RNA polymerases"/>
    <property type="match status" value="1"/>
</dbReference>
<dbReference type="Proteomes" id="UP000288805">
    <property type="component" value="Unassembled WGS sequence"/>
</dbReference>
<dbReference type="EMBL" id="QGNW01002192">
    <property type="protein sequence ID" value="RVW23551.1"/>
    <property type="molecule type" value="Genomic_DNA"/>
</dbReference>
<dbReference type="InterPro" id="IPR043502">
    <property type="entry name" value="DNA/RNA_pol_sf"/>
</dbReference>
<feature type="domain" description="Reverse transcriptase Ty1/copia-type" evidence="1">
    <location>
        <begin position="2"/>
        <end position="179"/>
    </location>
</feature>
<gene>
    <name evidence="2" type="primary">POLX_3562</name>
    <name evidence="2" type="ORF">CK203_091473</name>
</gene>
<evidence type="ECO:0000259" key="1">
    <source>
        <dbReference type="Pfam" id="PF07727"/>
    </source>
</evidence>
<comment type="caution">
    <text evidence="2">The sequence shown here is derived from an EMBL/GenBank/DDBJ whole genome shotgun (WGS) entry which is preliminary data.</text>
</comment>
<accession>A0A438CK29</accession>
<name>A0A438CK29_VITVI</name>
<organism evidence="2 3">
    <name type="scientific">Vitis vinifera</name>
    <name type="common">Grape</name>
    <dbReference type="NCBI Taxonomy" id="29760"/>
    <lineage>
        <taxon>Eukaryota</taxon>
        <taxon>Viridiplantae</taxon>
        <taxon>Streptophyta</taxon>
        <taxon>Embryophyta</taxon>
        <taxon>Tracheophyta</taxon>
        <taxon>Spermatophyta</taxon>
        <taxon>Magnoliopsida</taxon>
        <taxon>eudicotyledons</taxon>
        <taxon>Gunneridae</taxon>
        <taxon>Pentapetalae</taxon>
        <taxon>rosids</taxon>
        <taxon>Vitales</taxon>
        <taxon>Vitaceae</taxon>
        <taxon>Viteae</taxon>
        <taxon>Vitis</taxon>
    </lineage>
</organism>
<dbReference type="InterPro" id="IPR013103">
    <property type="entry name" value="RVT_2"/>
</dbReference>
<sequence length="210" mass="24207">MALMAHYDLELHQMDVKTVFLNGNIDETTCMVQLENFESNDSKQLVCRLKKRSIYGLKQASRQWYQKFDQVITSFGFKKNTVDQCVYLKFSGSKFIILVLYVDDILLSSSNVELLHETKQFLFSKFDMKDLGNAFFVLGIHIYKDRSRGILGQSQKSYIDKVLSRFGMSNCALGDTPVAKGDKFSLHQCLKNELERKDMATEFYHSVADC</sequence>
<evidence type="ECO:0000313" key="3">
    <source>
        <dbReference type="Proteomes" id="UP000288805"/>
    </source>
</evidence>
<dbReference type="AlphaFoldDB" id="A0A438CK29"/>
<dbReference type="Pfam" id="PF07727">
    <property type="entry name" value="RVT_2"/>
    <property type="match status" value="1"/>
</dbReference>
<evidence type="ECO:0000313" key="2">
    <source>
        <dbReference type="EMBL" id="RVW23551.1"/>
    </source>
</evidence>
<proteinExistence type="predicted"/>
<protein>
    <submittedName>
        <fullName evidence="2">Retrovirus-related Pol polyprotein from transposon TNT 1-94</fullName>
    </submittedName>
</protein>
<reference evidence="2 3" key="1">
    <citation type="journal article" date="2018" name="PLoS Genet.">
        <title>Population sequencing reveals clonal diversity and ancestral inbreeding in the grapevine cultivar Chardonnay.</title>
        <authorList>
            <person name="Roach M.J."/>
            <person name="Johnson D.L."/>
            <person name="Bohlmann J."/>
            <person name="van Vuuren H.J."/>
            <person name="Jones S.J."/>
            <person name="Pretorius I.S."/>
            <person name="Schmidt S.A."/>
            <person name="Borneman A.R."/>
        </authorList>
    </citation>
    <scope>NUCLEOTIDE SEQUENCE [LARGE SCALE GENOMIC DNA]</scope>
    <source>
        <strain evidence="3">cv. Chardonnay</strain>
        <tissue evidence="2">Leaf</tissue>
    </source>
</reference>